<evidence type="ECO:0000313" key="1">
    <source>
        <dbReference type="EMBL" id="WAR09629.1"/>
    </source>
</evidence>
<organism evidence="1 2">
    <name type="scientific">Mya arenaria</name>
    <name type="common">Soft-shell clam</name>
    <dbReference type="NCBI Taxonomy" id="6604"/>
    <lineage>
        <taxon>Eukaryota</taxon>
        <taxon>Metazoa</taxon>
        <taxon>Spiralia</taxon>
        <taxon>Lophotrochozoa</taxon>
        <taxon>Mollusca</taxon>
        <taxon>Bivalvia</taxon>
        <taxon>Autobranchia</taxon>
        <taxon>Heteroconchia</taxon>
        <taxon>Euheterodonta</taxon>
        <taxon>Imparidentia</taxon>
        <taxon>Neoheterodontei</taxon>
        <taxon>Myida</taxon>
        <taxon>Myoidea</taxon>
        <taxon>Myidae</taxon>
        <taxon>Mya</taxon>
    </lineage>
</organism>
<evidence type="ECO:0000313" key="2">
    <source>
        <dbReference type="Proteomes" id="UP001164746"/>
    </source>
</evidence>
<reference evidence="1" key="1">
    <citation type="submission" date="2022-11" db="EMBL/GenBank/DDBJ databases">
        <title>Centuries of genome instability and evolution in soft-shell clam transmissible cancer (bioRxiv).</title>
        <authorList>
            <person name="Hart S.F.M."/>
            <person name="Yonemitsu M.A."/>
            <person name="Giersch R.M."/>
            <person name="Beal B.F."/>
            <person name="Arriagada G."/>
            <person name="Davis B.W."/>
            <person name="Ostrander E.A."/>
            <person name="Goff S.P."/>
            <person name="Metzger M.J."/>
        </authorList>
    </citation>
    <scope>NUCLEOTIDE SEQUENCE</scope>
    <source>
        <strain evidence="1">MELC-2E11</strain>
        <tissue evidence="1">Siphon/mantle</tissue>
    </source>
</reference>
<dbReference type="EMBL" id="CP111018">
    <property type="protein sequence ID" value="WAR09629.1"/>
    <property type="molecule type" value="Genomic_DNA"/>
</dbReference>
<name>A0ABY7EKE2_MYAAR</name>
<evidence type="ECO:0008006" key="3">
    <source>
        <dbReference type="Google" id="ProtNLM"/>
    </source>
</evidence>
<dbReference type="Proteomes" id="UP001164746">
    <property type="component" value="Chromosome 7"/>
</dbReference>
<proteinExistence type="predicted"/>
<protein>
    <recommendedName>
        <fullName evidence="3">DDE-1 domain-containing protein</fullName>
    </recommendedName>
</protein>
<sequence length="271" mass="30569">MGFVKRKGTKATKTLPADFEDIKDTFVSKVQGMIQEHHIPDSFVLNFDQTGCHMVPGGEWTMGEMGSALVTIAGLDDKRQMTALLIVMKSGWMLLPQLIYVGKTDRCLPKCVVFPESWDLTCTESLWSNKGSMVLFAEKILLPYINGVRESPHSVTNRRWLFLISSGPTRAPTSNVSYATMASVKHRLQPLDLTVNFEYKENIKSCFHEWYSAQVVPPLDDDAKDMTAVTQVNMKTSNMKPLHAEWIIATHSKMEDRREQIQAGFRKAGPL</sequence>
<keyword evidence="2" id="KW-1185">Reference proteome</keyword>
<accession>A0ABY7EKE2</accession>
<gene>
    <name evidence="1" type="ORF">MAR_034705</name>
</gene>